<name>A0A975CKW7_9FLAO</name>
<feature type="transmembrane region" description="Helical" evidence="1">
    <location>
        <begin position="245"/>
        <end position="270"/>
    </location>
</feature>
<keyword evidence="4" id="KW-1185">Reference proteome</keyword>
<keyword evidence="1" id="KW-1133">Transmembrane helix</keyword>
<dbReference type="Pfam" id="PF14257">
    <property type="entry name" value="DUF4349"/>
    <property type="match status" value="1"/>
</dbReference>
<keyword evidence="1" id="KW-0812">Transmembrane</keyword>
<dbReference type="EMBL" id="CP071869">
    <property type="protein sequence ID" value="QTE21588.1"/>
    <property type="molecule type" value="Genomic_DNA"/>
</dbReference>
<dbReference type="RefSeq" id="WP_208077142.1">
    <property type="nucleotide sequence ID" value="NZ_CP071869.1"/>
</dbReference>
<sequence length="274" mass="31899">MKHQLVKKSAKKIFFTFILTLFIACSQHNLDNEEITIHKNEVKSNNKKNNNSNTITLQNLKIIKSASSRYKVENVEQATAKIKSLATKFNGYISDLQFRNNTYAIENNFTIKIPQEHFDVVMDSIKNTVAFVEFENITTKDVTEEYIDLETRLKTKKEIKERYETILRKSAKTVKDILLTEEKLRIIQEEIEATFGRLKYLKSSISYSTIKINLYETVEYKKGFQNHKNGFWAKVKKGFSGGWDILSTLIIGFVTIWPILLIGIGVFLFFKKRK</sequence>
<evidence type="ECO:0000256" key="1">
    <source>
        <dbReference type="SAM" id="Phobius"/>
    </source>
</evidence>
<organism evidence="3 4">
    <name type="scientific">Polaribacter cellanae</name>
    <dbReference type="NCBI Taxonomy" id="2818493"/>
    <lineage>
        <taxon>Bacteria</taxon>
        <taxon>Pseudomonadati</taxon>
        <taxon>Bacteroidota</taxon>
        <taxon>Flavobacteriia</taxon>
        <taxon>Flavobacteriales</taxon>
        <taxon>Flavobacteriaceae</taxon>
    </lineage>
</organism>
<proteinExistence type="predicted"/>
<dbReference type="AlphaFoldDB" id="A0A975CKW7"/>
<evidence type="ECO:0000259" key="2">
    <source>
        <dbReference type="Pfam" id="PF14257"/>
    </source>
</evidence>
<evidence type="ECO:0000313" key="3">
    <source>
        <dbReference type="EMBL" id="QTE21588.1"/>
    </source>
</evidence>
<dbReference type="InterPro" id="IPR025645">
    <property type="entry name" value="DUF4349"/>
</dbReference>
<keyword evidence="1" id="KW-0472">Membrane</keyword>
<protein>
    <submittedName>
        <fullName evidence="3">DUF4349 domain-containing protein</fullName>
    </submittedName>
</protein>
<gene>
    <name evidence="3" type="ORF">J3359_12240</name>
</gene>
<dbReference type="KEGG" id="pcea:J3359_12240"/>
<accession>A0A975CKW7</accession>
<dbReference type="Proteomes" id="UP000663920">
    <property type="component" value="Chromosome"/>
</dbReference>
<evidence type="ECO:0000313" key="4">
    <source>
        <dbReference type="Proteomes" id="UP000663920"/>
    </source>
</evidence>
<dbReference type="PROSITE" id="PS51257">
    <property type="entry name" value="PROKAR_LIPOPROTEIN"/>
    <property type="match status" value="1"/>
</dbReference>
<reference evidence="3 4" key="1">
    <citation type="submission" date="2021-03" db="EMBL/GenBank/DDBJ databases">
        <title>Complete genome of Polaribacter_sp.SM13.</title>
        <authorList>
            <person name="Jeong S.W."/>
            <person name="Bae J.W."/>
        </authorList>
    </citation>
    <scope>NUCLEOTIDE SEQUENCE [LARGE SCALE GENOMIC DNA]</scope>
    <source>
        <strain evidence="3 4">SM13</strain>
    </source>
</reference>
<feature type="domain" description="DUF4349" evidence="2">
    <location>
        <begin position="61"/>
        <end position="268"/>
    </location>
</feature>